<proteinExistence type="predicted"/>
<evidence type="ECO:0000313" key="4">
    <source>
        <dbReference type="Proteomes" id="UP000649617"/>
    </source>
</evidence>
<dbReference type="InterPro" id="IPR025789">
    <property type="entry name" value="DOT1_dom"/>
</dbReference>
<dbReference type="AlphaFoldDB" id="A0A812P6T0"/>
<evidence type="ECO:0000259" key="2">
    <source>
        <dbReference type="Pfam" id="PF08123"/>
    </source>
</evidence>
<name>A0A812P6T0_SYMPI</name>
<gene>
    <name evidence="3" type="primary">CPK12</name>
    <name evidence="3" type="ORF">SPIL2461_LOCUS7942</name>
</gene>
<evidence type="ECO:0000256" key="1">
    <source>
        <dbReference type="SAM" id="MobiDB-lite"/>
    </source>
</evidence>
<dbReference type="Gene3D" id="3.40.50.150">
    <property type="entry name" value="Vaccinia Virus protein VP39"/>
    <property type="match status" value="1"/>
</dbReference>
<protein>
    <submittedName>
        <fullName evidence="3">CPK12 protein</fullName>
    </submittedName>
</protein>
<feature type="region of interest" description="Disordered" evidence="1">
    <location>
        <begin position="802"/>
        <end position="824"/>
    </location>
</feature>
<dbReference type="SUPFAM" id="SSF56112">
    <property type="entry name" value="Protein kinase-like (PK-like)"/>
    <property type="match status" value="1"/>
</dbReference>
<feature type="compositionally biased region" description="Gly residues" evidence="1">
    <location>
        <begin position="805"/>
        <end position="817"/>
    </location>
</feature>
<comment type="caution">
    <text evidence="3">The sequence shown here is derived from an EMBL/GenBank/DDBJ whole genome shotgun (WGS) entry which is preliminary data.</text>
</comment>
<organism evidence="3 4">
    <name type="scientific">Symbiodinium pilosum</name>
    <name type="common">Dinoflagellate</name>
    <dbReference type="NCBI Taxonomy" id="2952"/>
    <lineage>
        <taxon>Eukaryota</taxon>
        <taxon>Sar</taxon>
        <taxon>Alveolata</taxon>
        <taxon>Dinophyceae</taxon>
        <taxon>Suessiales</taxon>
        <taxon>Symbiodiniaceae</taxon>
        <taxon>Symbiodinium</taxon>
    </lineage>
</organism>
<reference evidence="3" key="1">
    <citation type="submission" date="2021-02" db="EMBL/GenBank/DDBJ databases">
        <authorList>
            <person name="Dougan E. K."/>
            <person name="Rhodes N."/>
            <person name="Thang M."/>
            <person name="Chan C."/>
        </authorList>
    </citation>
    <scope>NUCLEOTIDE SEQUENCE</scope>
</reference>
<accession>A0A812P6T0</accession>
<dbReference type="Pfam" id="PF08123">
    <property type="entry name" value="DOT1"/>
    <property type="match status" value="1"/>
</dbReference>
<dbReference type="Proteomes" id="UP000649617">
    <property type="component" value="Unassembled WGS sequence"/>
</dbReference>
<dbReference type="InterPro" id="IPR029063">
    <property type="entry name" value="SAM-dependent_MTases_sf"/>
</dbReference>
<feature type="domain" description="DOT1" evidence="2">
    <location>
        <begin position="406"/>
        <end position="517"/>
    </location>
</feature>
<dbReference type="EMBL" id="CAJNIZ010012792">
    <property type="protein sequence ID" value="CAE7338294.1"/>
    <property type="molecule type" value="Genomic_DNA"/>
</dbReference>
<dbReference type="InterPro" id="IPR011009">
    <property type="entry name" value="Kinase-like_dom_sf"/>
</dbReference>
<dbReference type="Gene3D" id="1.10.510.10">
    <property type="entry name" value="Transferase(Phosphotransferase) domain 1"/>
    <property type="match status" value="1"/>
</dbReference>
<keyword evidence="4" id="KW-1185">Reference proteome</keyword>
<dbReference type="OrthoDB" id="10531268at2759"/>
<feature type="region of interest" description="Disordered" evidence="1">
    <location>
        <begin position="589"/>
        <end position="610"/>
    </location>
</feature>
<dbReference type="GO" id="GO:0031151">
    <property type="term" value="F:histone H3K79 methyltransferase activity"/>
    <property type="evidence" value="ECO:0007669"/>
    <property type="project" value="InterPro"/>
</dbReference>
<evidence type="ECO:0000313" key="3">
    <source>
        <dbReference type="EMBL" id="CAE7338294.1"/>
    </source>
</evidence>
<dbReference type="SUPFAM" id="SSF53335">
    <property type="entry name" value="S-adenosyl-L-methionine-dependent methyltransferases"/>
    <property type="match status" value="1"/>
</dbReference>
<sequence length="864" mass="93969">MRRRWKVVGGRSSGGLVVREGPDLGAKSARERLGTGAIIEEETRLAIGTCDRLRYRKLMGQGPETGWISFEANGAHLITPVKPVSFKETSWLETTRYQEIAEVRTVVEANCTDVMNAVAAAFQGFVHNSTASFSLGLRPLFPAEQFASLTAGSDAARTEFSVLVASDASRQSGAPLRPREHVQSTVSVSEQSCSDSSRQFFIRVDCDRITEAVMKSFSKEEIRELESHFEVGCVFCTLKVQSRADGRTELVRGLLGGSVLMEAAPGMKPTGKPDFSQAIPLLASQVLFMLDVETRVWLSIHGFRLVDVWRGIRRPFQWAVFSGMNTAASQIYALGSATDTLAEQELGLDLPMQVIDELQEILPVCKNAVGTKQGQFTEGSVDIPSFIWLLNRVCRRADKSTDIFREFVDLGSGRGHALLAAHAFFPFRKCCGYEIDEEAFDAAEMSARQYIRSGLALQARSAALPHKMFVQADFISKPNWTDSSVVFVNGVTWPKELLAATATLALRLKPGSVIIVVARRFPVDNMEMLRAFDVRGDACLLSFSQTRWPTLEFQLRVSQRLPAAFGLRLSRCLLFILLSGRHPFNADPGGRLLPSAARTQSSSQPPEPDWRLLPSASSTSLCAQMLSWDVKARPSAAECLRHSWLSAEESDCMALPMEALGNLLKAHHKSKLQEITAGLAISEQIASPFSAVGAALAVKRSFPDLAGDVTAQASQEPVVGSVTSSEASGALKKLGMSDKGIEKVIKAFSDDTGSVDHKLLICHCTELAEDLLDHALWRVFTAAGEDHRGVLGAAELEKALAESAGEGGADRAGGGEPEGPFGSEMKASDIVRQVACGRQQVTFEELRAAVIQRQSVTQADSRAE</sequence>